<dbReference type="InterPro" id="IPR036273">
    <property type="entry name" value="CRAL/TRIO_N_dom_sf"/>
</dbReference>
<dbReference type="SUPFAM" id="SSF46938">
    <property type="entry name" value="CRAL/TRIO N-terminal domain"/>
    <property type="match status" value="1"/>
</dbReference>
<dbReference type="CDD" id="cd00170">
    <property type="entry name" value="SEC14"/>
    <property type="match status" value="1"/>
</dbReference>
<feature type="domain" description="CRAL-TRIO" evidence="1">
    <location>
        <begin position="1"/>
        <end position="183"/>
    </location>
</feature>
<evidence type="ECO:0000259" key="1">
    <source>
        <dbReference type="PROSITE" id="PS50191"/>
    </source>
</evidence>
<feature type="domain" description="GOLD" evidence="2">
    <location>
        <begin position="199"/>
        <end position="320"/>
    </location>
</feature>
<evidence type="ECO:0000313" key="3">
    <source>
        <dbReference type="EMBL" id="KAH9381179.1"/>
    </source>
</evidence>
<dbReference type="PROSITE" id="PS50866">
    <property type="entry name" value="GOLD"/>
    <property type="match status" value="1"/>
</dbReference>
<comment type="caution">
    <text evidence="3">The sequence shown here is derived from an EMBL/GenBank/DDBJ whole genome shotgun (WGS) entry which is preliminary data.</text>
</comment>
<gene>
    <name evidence="3" type="ORF">HPB48_003156</name>
</gene>
<dbReference type="GO" id="GO:0005737">
    <property type="term" value="C:cytoplasm"/>
    <property type="evidence" value="ECO:0007669"/>
    <property type="project" value="TreeGrafter"/>
</dbReference>
<dbReference type="EMBL" id="JABSTR010000011">
    <property type="protein sequence ID" value="KAH9381179.1"/>
    <property type="molecule type" value="Genomic_DNA"/>
</dbReference>
<protein>
    <recommendedName>
        <fullName evidence="5">SEC14-like protein 2</fullName>
    </recommendedName>
</protein>
<dbReference type="PROSITE" id="PS50191">
    <property type="entry name" value="CRAL_TRIO"/>
    <property type="match status" value="1"/>
</dbReference>
<dbReference type="SUPFAM" id="SSF101576">
    <property type="entry name" value="Supernatant protein factor (SPF), C-terminal domain"/>
    <property type="match status" value="1"/>
</dbReference>
<sequence>MSGYVGDLSAAQEAALNRFRQRVSDVTKPEHSDHFLLRWLRGFLEVVPADDIKRHALWLLEGFMDRLKQSSKKHGRNIETIIIIIDFENFSLRQLYSWQVITLLTDMLKVYEDNYPEILEMAYVINAPGFFPLLWKLVRPFLTQRTVEKVGIYGIDGWKAALLERLDPDALPQNWGGNMVGPDGDPRCPHLICPGGEVPDSYREELAKRRLTEENGATLQRIGQRSRWELPVQVSRSGEQLSWSFQTASGDLAFGLRYESPFGESVTSSEYLIELQRLSSCSLFPERGCLVCEKPGNYVLEFDNSYSWVTPKTLAYIVEVLPPPEEEEETSSL</sequence>
<reference evidence="3 4" key="1">
    <citation type="journal article" date="2020" name="Cell">
        <title>Large-Scale Comparative Analyses of Tick Genomes Elucidate Their Genetic Diversity and Vector Capacities.</title>
        <authorList>
            <consortium name="Tick Genome and Microbiome Consortium (TIGMIC)"/>
            <person name="Jia N."/>
            <person name="Wang J."/>
            <person name="Shi W."/>
            <person name="Du L."/>
            <person name="Sun Y."/>
            <person name="Zhan W."/>
            <person name="Jiang J.F."/>
            <person name="Wang Q."/>
            <person name="Zhang B."/>
            <person name="Ji P."/>
            <person name="Bell-Sakyi L."/>
            <person name="Cui X.M."/>
            <person name="Yuan T.T."/>
            <person name="Jiang B.G."/>
            <person name="Yang W.F."/>
            <person name="Lam T.T."/>
            <person name="Chang Q.C."/>
            <person name="Ding S.J."/>
            <person name="Wang X.J."/>
            <person name="Zhu J.G."/>
            <person name="Ruan X.D."/>
            <person name="Zhao L."/>
            <person name="Wei J.T."/>
            <person name="Ye R.Z."/>
            <person name="Que T.C."/>
            <person name="Du C.H."/>
            <person name="Zhou Y.H."/>
            <person name="Cheng J.X."/>
            <person name="Dai P.F."/>
            <person name="Guo W.B."/>
            <person name="Han X.H."/>
            <person name="Huang E.J."/>
            <person name="Li L.F."/>
            <person name="Wei W."/>
            <person name="Gao Y.C."/>
            <person name="Liu J.Z."/>
            <person name="Shao H.Z."/>
            <person name="Wang X."/>
            <person name="Wang C.C."/>
            <person name="Yang T.C."/>
            <person name="Huo Q.B."/>
            <person name="Li W."/>
            <person name="Chen H.Y."/>
            <person name="Chen S.E."/>
            <person name="Zhou L.G."/>
            <person name="Ni X.B."/>
            <person name="Tian J.H."/>
            <person name="Sheng Y."/>
            <person name="Liu T."/>
            <person name="Pan Y.S."/>
            <person name="Xia L.Y."/>
            <person name="Li J."/>
            <person name="Zhao F."/>
            <person name="Cao W.C."/>
        </authorList>
    </citation>
    <scope>NUCLEOTIDE SEQUENCE [LARGE SCALE GENOMIC DNA]</scope>
    <source>
        <strain evidence="3">HaeL-2018</strain>
    </source>
</reference>
<dbReference type="Pfam" id="PF00650">
    <property type="entry name" value="CRAL_TRIO"/>
    <property type="match status" value="1"/>
</dbReference>
<dbReference type="InterPro" id="IPR009038">
    <property type="entry name" value="GOLD_dom"/>
</dbReference>
<proteinExistence type="predicted"/>
<dbReference type="SMART" id="SM00516">
    <property type="entry name" value="SEC14"/>
    <property type="match status" value="1"/>
</dbReference>
<dbReference type="OrthoDB" id="1434354at2759"/>
<name>A0A9J6H1I4_HAELO</name>
<dbReference type="InterPro" id="IPR051064">
    <property type="entry name" value="SEC14/CRAL-TRIO_domain"/>
</dbReference>
<evidence type="ECO:0008006" key="5">
    <source>
        <dbReference type="Google" id="ProtNLM"/>
    </source>
</evidence>
<dbReference type="AlphaFoldDB" id="A0A9J6H1I4"/>
<dbReference type="Gene3D" id="3.40.525.10">
    <property type="entry name" value="CRAL-TRIO lipid binding domain"/>
    <property type="match status" value="2"/>
</dbReference>
<organism evidence="3 4">
    <name type="scientific">Haemaphysalis longicornis</name>
    <name type="common">Bush tick</name>
    <dbReference type="NCBI Taxonomy" id="44386"/>
    <lineage>
        <taxon>Eukaryota</taxon>
        <taxon>Metazoa</taxon>
        <taxon>Ecdysozoa</taxon>
        <taxon>Arthropoda</taxon>
        <taxon>Chelicerata</taxon>
        <taxon>Arachnida</taxon>
        <taxon>Acari</taxon>
        <taxon>Parasitiformes</taxon>
        <taxon>Ixodida</taxon>
        <taxon>Ixodoidea</taxon>
        <taxon>Ixodidae</taxon>
        <taxon>Haemaphysalinae</taxon>
        <taxon>Haemaphysalis</taxon>
    </lineage>
</organism>
<dbReference type="PANTHER" id="PTHR23324:SF83">
    <property type="entry name" value="SEC14-LIKE PROTEIN 2"/>
    <property type="match status" value="1"/>
</dbReference>
<dbReference type="InterPro" id="IPR036598">
    <property type="entry name" value="GOLD_dom_sf"/>
</dbReference>
<dbReference type="VEuPathDB" id="VectorBase:HLOH_060403"/>
<dbReference type="Gene3D" id="2.60.120.680">
    <property type="entry name" value="GOLD domain"/>
    <property type="match status" value="1"/>
</dbReference>
<dbReference type="SUPFAM" id="SSF52087">
    <property type="entry name" value="CRAL/TRIO domain"/>
    <property type="match status" value="1"/>
</dbReference>
<dbReference type="InterPro" id="IPR001251">
    <property type="entry name" value="CRAL-TRIO_dom"/>
</dbReference>
<accession>A0A9J6H1I4</accession>
<dbReference type="Proteomes" id="UP000821853">
    <property type="component" value="Chromosome 9"/>
</dbReference>
<keyword evidence="4" id="KW-1185">Reference proteome</keyword>
<dbReference type="InterPro" id="IPR036865">
    <property type="entry name" value="CRAL-TRIO_dom_sf"/>
</dbReference>
<dbReference type="PANTHER" id="PTHR23324">
    <property type="entry name" value="SEC14 RELATED PROTEIN"/>
    <property type="match status" value="1"/>
</dbReference>
<evidence type="ECO:0000259" key="2">
    <source>
        <dbReference type="PROSITE" id="PS50866"/>
    </source>
</evidence>
<dbReference type="OMA" id="CLAKQTQ"/>
<evidence type="ECO:0000313" key="4">
    <source>
        <dbReference type="Proteomes" id="UP000821853"/>
    </source>
</evidence>